<dbReference type="EMBL" id="KI394463">
    <property type="protein sequence ID" value="ERN02935.1"/>
    <property type="molecule type" value="Genomic_DNA"/>
</dbReference>
<evidence type="ECO:0000256" key="2">
    <source>
        <dbReference type="ARBA" id="ARBA00006213"/>
    </source>
</evidence>
<evidence type="ECO:0000256" key="7">
    <source>
        <dbReference type="SAM" id="Phobius"/>
    </source>
</evidence>
<keyword evidence="4 7" id="KW-0812">Transmembrane</keyword>
<dbReference type="Pfam" id="PF16913">
    <property type="entry name" value="PUNUT"/>
    <property type="match status" value="1"/>
</dbReference>
<keyword evidence="3" id="KW-0813">Transport</keyword>
<dbReference type="GO" id="GO:0015211">
    <property type="term" value="F:purine nucleoside transmembrane transporter activity"/>
    <property type="evidence" value="ECO:0007669"/>
    <property type="project" value="InterPro"/>
</dbReference>
<keyword evidence="9" id="KW-1185">Reference proteome</keyword>
<dbReference type="InterPro" id="IPR030182">
    <property type="entry name" value="PUP_plant"/>
</dbReference>
<feature type="transmembrane region" description="Helical" evidence="7">
    <location>
        <begin position="126"/>
        <end position="151"/>
    </location>
</feature>
<accession>W1P7I5</accession>
<dbReference type="GO" id="GO:0005345">
    <property type="term" value="F:purine nucleobase transmembrane transporter activity"/>
    <property type="evidence" value="ECO:0007669"/>
    <property type="project" value="UniProtKB-ARBA"/>
</dbReference>
<dbReference type="GO" id="GO:0022857">
    <property type="term" value="F:transmembrane transporter activity"/>
    <property type="evidence" value="ECO:0000318"/>
    <property type="project" value="GO_Central"/>
</dbReference>
<comment type="similarity">
    <text evidence="2">Belongs to the purine permeases (TC 2.A.7.14) family.</text>
</comment>
<feature type="transmembrane region" description="Helical" evidence="7">
    <location>
        <begin position="94"/>
        <end position="114"/>
    </location>
</feature>
<name>W1P7I5_AMBTC</name>
<evidence type="ECO:0000256" key="1">
    <source>
        <dbReference type="ARBA" id="ARBA00004370"/>
    </source>
</evidence>
<dbReference type="HOGENOM" id="CLU_1621252_0_0_1"/>
<evidence type="ECO:0000256" key="6">
    <source>
        <dbReference type="ARBA" id="ARBA00023136"/>
    </source>
</evidence>
<evidence type="ECO:0000313" key="9">
    <source>
        <dbReference type="Proteomes" id="UP000017836"/>
    </source>
</evidence>
<evidence type="ECO:0000256" key="5">
    <source>
        <dbReference type="ARBA" id="ARBA00022989"/>
    </source>
</evidence>
<dbReference type="Gramene" id="ERN02935">
    <property type="protein sequence ID" value="ERN02935"/>
    <property type="gene ID" value="AMTR_s00135p00099480"/>
</dbReference>
<organism evidence="8 9">
    <name type="scientific">Amborella trichopoda</name>
    <dbReference type="NCBI Taxonomy" id="13333"/>
    <lineage>
        <taxon>Eukaryota</taxon>
        <taxon>Viridiplantae</taxon>
        <taxon>Streptophyta</taxon>
        <taxon>Embryophyta</taxon>
        <taxon>Tracheophyta</taxon>
        <taxon>Spermatophyta</taxon>
        <taxon>Magnoliopsida</taxon>
        <taxon>Amborellales</taxon>
        <taxon>Amborellaceae</taxon>
        <taxon>Amborella</taxon>
    </lineage>
</organism>
<evidence type="ECO:0000313" key="8">
    <source>
        <dbReference type="EMBL" id="ERN02935.1"/>
    </source>
</evidence>
<proteinExistence type="inferred from homology"/>
<gene>
    <name evidence="8" type="ORF">AMTR_s00135p00099480</name>
</gene>
<dbReference type="AlphaFoldDB" id="W1P7I5"/>
<keyword evidence="6 7" id="KW-0472">Membrane</keyword>
<comment type="subcellular location">
    <subcellularLocation>
        <location evidence="1">Membrane</location>
    </subcellularLocation>
</comment>
<evidence type="ECO:0000256" key="3">
    <source>
        <dbReference type="ARBA" id="ARBA00022448"/>
    </source>
</evidence>
<sequence length="164" mass="17415">MGTTNTISNNPNPIKGYILLAINGLFLILGGATVPPLLRLYFIHALISFHIPLGPPKPGIGLLIGLDNYMYAFGLSYLTGSGLGAEVVSGAKYALGYVLSVGTAAVFGLVVPLLELMYSKAKVVVTYTLVLEMQVIMYVVATAFCTVGMIVNKNFQVSSISPRI</sequence>
<feature type="transmembrane region" description="Helical" evidence="7">
    <location>
        <begin position="59"/>
        <end position="79"/>
    </location>
</feature>
<evidence type="ECO:0000256" key="4">
    <source>
        <dbReference type="ARBA" id="ARBA00022692"/>
    </source>
</evidence>
<dbReference type="PANTHER" id="PTHR31376:SF105">
    <property type="entry name" value="PURINE PERMEASE-RELATED"/>
    <property type="match status" value="1"/>
</dbReference>
<feature type="transmembrane region" description="Helical" evidence="7">
    <location>
        <begin position="17"/>
        <end position="38"/>
    </location>
</feature>
<reference evidence="9" key="1">
    <citation type="journal article" date="2013" name="Science">
        <title>The Amborella genome and the evolution of flowering plants.</title>
        <authorList>
            <consortium name="Amborella Genome Project"/>
        </authorList>
    </citation>
    <scope>NUCLEOTIDE SEQUENCE [LARGE SCALE GENOMIC DNA]</scope>
</reference>
<protein>
    <submittedName>
        <fullName evidence="8">Uncharacterized protein</fullName>
    </submittedName>
</protein>
<dbReference type="PANTHER" id="PTHR31376">
    <property type="entry name" value="OS09G0467300 PROTEIN-RELATED"/>
    <property type="match status" value="1"/>
</dbReference>
<keyword evidence="5 7" id="KW-1133">Transmembrane helix</keyword>
<dbReference type="Proteomes" id="UP000017836">
    <property type="component" value="Unassembled WGS sequence"/>
</dbReference>
<dbReference type="GO" id="GO:0016020">
    <property type="term" value="C:membrane"/>
    <property type="evidence" value="ECO:0007669"/>
    <property type="project" value="UniProtKB-SubCell"/>
</dbReference>